<proteinExistence type="predicted"/>
<dbReference type="Proteomes" id="UP000596063">
    <property type="component" value="Chromosome"/>
</dbReference>
<organism evidence="2 3">
    <name type="scientific">Spongiibacter nanhainus</name>
    <dbReference type="NCBI Taxonomy" id="2794344"/>
    <lineage>
        <taxon>Bacteria</taxon>
        <taxon>Pseudomonadati</taxon>
        <taxon>Pseudomonadota</taxon>
        <taxon>Gammaproteobacteria</taxon>
        <taxon>Cellvibrionales</taxon>
        <taxon>Spongiibacteraceae</taxon>
        <taxon>Spongiibacter</taxon>
    </lineage>
</organism>
<dbReference type="Gene3D" id="3.30.1540.10">
    <property type="entry name" value="formyl-coa transferase, domain 3"/>
    <property type="match status" value="1"/>
</dbReference>
<evidence type="ECO:0000313" key="2">
    <source>
        <dbReference type="EMBL" id="QQD19131.1"/>
    </source>
</evidence>
<dbReference type="InterPro" id="IPR044855">
    <property type="entry name" value="CoA-Trfase_III_dom3_sf"/>
</dbReference>
<reference evidence="2 3" key="1">
    <citation type="submission" date="2020-12" db="EMBL/GenBank/DDBJ databases">
        <authorList>
            <person name="Shan Y."/>
        </authorList>
    </citation>
    <scope>NUCLEOTIDE SEQUENCE [LARGE SCALE GENOMIC DNA]</scope>
    <source>
        <strain evidence="3">csc3.9</strain>
    </source>
</reference>
<gene>
    <name evidence="2" type="ORF">I6N98_04560</name>
</gene>
<dbReference type="GO" id="GO:0016740">
    <property type="term" value="F:transferase activity"/>
    <property type="evidence" value="ECO:0007669"/>
    <property type="project" value="UniProtKB-KW"/>
</dbReference>
<sequence length="379" mass="40943">MNNGKGPLAGLKVLELEGLGPAPFCGMMLADMGAEVISLTRKSSDKARPDAVSERGKQSIAVNLKSPEGVALVHRLCASVDVLIEGFRPGVAERLGIGPEDCMAHNPKLVYGRMTGWGQDGPLAQAAGHDLNYIALSGALHGMGDPDRPPKPPLNLVGDFGGGGMFLAFGVMCAVYEAGRSGKGQVIDVSMVEGAATLMHMMYAWMADGRWQDQRGSNMLDGAAHFYDSYETSDGKYITLGAIEPQFYKLMRDKLELSDDEFGHQNDPQHWPSLKEKITALIKTRSRDQWCELLEGSDVCFAPVLSMKEAPLHPHNQQRGSFYTQDGVVQPSPAPKFSRTPAAQPESPAMAGQDNEAVMLRLGYSVEEIGALREQGILV</sequence>
<keyword evidence="2" id="KW-0808">Transferase</keyword>
<dbReference type="EMBL" id="CP066167">
    <property type="protein sequence ID" value="QQD19131.1"/>
    <property type="molecule type" value="Genomic_DNA"/>
</dbReference>
<feature type="region of interest" description="Disordered" evidence="1">
    <location>
        <begin position="323"/>
        <end position="351"/>
    </location>
</feature>
<protein>
    <submittedName>
        <fullName evidence="2">CoA transferase</fullName>
    </submittedName>
</protein>
<dbReference type="Gene3D" id="3.40.50.10540">
    <property type="entry name" value="Crotonobetainyl-coa:carnitine coa-transferase, domain 1"/>
    <property type="match status" value="1"/>
</dbReference>
<dbReference type="PANTHER" id="PTHR48228">
    <property type="entry name" value="SUCCINYL-COA--D-CITRAMALATE COA-TRANSFERASE"/>
    <property type="match status" value="1"/>
</dbReference>
<dbReference type="AlphaFoldDB" id="A0A7T4UQX3"/>
<dbReference type="Pfam" id="PF02515">
    <property type="entry name" value="CoA_transf_3"/>
    <property type="match status" value="1"/>
</dbReference>
<dbReference type="SUPFAM" id="SSF89796">
    <property type="entry name" value="CoA-transferase family III (CaiB/BaiF)"/>
    <property type="match status" value="1"/>
</dbReference>
<evidence type="ECO:0000313" key="3">
    <source>
        <dbReference type="Proteomes" id="UP000596063"/>
    </source>
</evidence>
<name>A0A7T4UQX3_9GAMM</name>
<dbReference type="KEGG" id="snan:I6N98_04560"/>
<keyword evidence="3" id="KW-1185">Reference proteome</keyword>
<dbReference type="InterPro" id="IPR003673">
    <property type="entry name" value="CoA-Trfase_fam_III"/>
</dbReference>
<evidence type="ECO:0000256" key="1">
    <source>
        <dbReference type="SAM" id="MobiDB-lite"/>
    </source>
</evidence>
<dbReference type="InterPro" id="IPR023606">
    <property type="entry name" value="CoA-Trfase_III_dom_1_sf"/>
</dbReference>
<dbReference type="RefSeq" id="WP_198570616.1">
    <property type="nucleotide sequence ID" value="NZ_CP066167.1"/>
</dbReference>
<dbReference type="InterPro" id="IPR050509">
    <property type="entry name" value="CoA-transferase_III"/>
</dbReference>
<dbReference type="PANTHER" id="PTHR48228:SF5">
    <property type="entry name" value="ALPHA-METHYLACYL-COA RACEMASE"/>
    <property type="match status" value="1"/>
</dbReference>
<accession>A0A7T4UQX3</accession>